<feature type="domain" description="P-type ATPase A" evidence="8">
    <location>
        <begin position="2"/>
        <end position="53"/>
    </location>
</feature>
<dbReference type="SFLD" id="SFLDS00003">
    <property type="entry name" value="Haloacid_Dehalogenase"/>
    <property type="match status" value="1"/>
</dbReference>
<dbReference type="PROSITE" id="PS00154">
    <property type="entry name" value="ATPASE_E1_E2"/>
    <property type="match status" value="1"/>
</dbReference>
<dbReference type="PRINTS" id="PR00119">
    <property type="entry name" value="CATATPASE"/>
</dbReference>
<keyword evidence="10" id="KW-1185">Reference proteome</keyword>
<dbReference type="InterPro" id="IPR018303">
    <property type="entry name" value="ATPase_P-typ_P_site"/>
</dbReference>
<evidence type="ECO:0000256" key="6">
    <source>
        <dbReference type="ARBA" id="ARBA00022989"/>
    </source>
</evidence>
<comment type="similarity">
    <text evidence="2">Belongs to the cation transport ATPase (P-type) (TC 3.A.3) family. Type IB subfamily.</text>
</comment>
<dbReference type="PROSITE" id="PS01229">
    <property type="entry name" value="COF_2"/>
    <property type="match status" value="1"/>
</dbReference>
<evidence type="ECO:0000256" key="2">
    <source>
        <dbReference type="ARBA" id="ARBA00006024"/>
    </source>
</evidence>
<keyword evidence="4" id="KW-0479">Metal-binding</keyword>
<dbReference type="GO" id="GO:0016020">
    <property type="term" value="C:membrane"/>
    <property type="evidence" value="ECO:0007669"/>
    <property type="project" value="InterPro"/>
</dbReference>
<dbReference type="AlphaFoldDB" id="A0A176S7V4"/>
<gene>
    <name evidence="9" type="ORF">THIOM_000166</name>
</gene>
<evidence type="ECO:0000313" key="9">
    <source>
        <dbReference type="EMBL" id="OAD23986.1"/>
    </source>
</evidence>
<sequence>MASVDQHILTGEAQPVEKGIGDQVFASTVILSGRISLQVETAGEETIVAQIGQILNQMAHFKGDWQLWSEKLTAQTVLPTLILGGVSLPILGPMGAAAVVNAHFGYRMSVVSSIGILSYFRLMSQNGILIKDGRALELLTQVDTIVFDKTGTLTLSQPYVGKIHSCSNYESDDILAYAAAAEYKQTHPIALAILQEAQNQELSLPEIDDAEYQVGYGIKVSINQQLIQVGSRSFMEKEEISLPSSIKSAEELGHQQGHSLVMVAINKRMIGAIELFPTVRPEAQAVIDKLRQGQIKSMYIISGDQEIPTQKLAQDLGIDHYFAQVLPQNKAEIIEQLQKKGKTVCYIGDGINDAIALKKAQVSISMRGASTVATDTAQIILMSNLNQLAHLFDLAQEFEKNMTISFKAMIAPTVIGMGGAFFLDFGLVDTMLLKQTGLVVSLVNATRPLVKSQGEKRIAN</sequence>
<dbReference type="GO" id="GO:0043682">
    <property type="term" value="F:P-type divalent copper transporter activity"/>
    <property type="evidence" value="ECO:0007669"/>
    <property type="project" value="TreeGrafter"/>
</dbReference>
<accession>A0A176S7V4</accession>
<dbReference type="Gene3D" id="3.40.50.1000">
    <property type="entry name" value="HAD superfamily/HAD-like"/>
    <property type="match status" value="1"/>
</dbReference>
<comment type="caution">
    <text evidence="9">The sequence shown here is derived from an EMBL/GenBank/DDBJ whole genome shotgun (WGS) entry which is preliminary data.</text>
</comment>
<dbReference type="InterPro" id="IPR001757">
    <property type="entry name" value="P_typ_ATPase"/>
</dbReference>
<evidence type="ECO:0000256" key="3">
    <source>
        <dbReference type="ARBA" id="ARBA00022692"/>
    </source>
</evidence>
<dbReference type="InterPro" id="IPR044492">
    <property type="entry name" value="P_typ_ATPase_HD_dom"/>
</dbReference>
<evidence type="ECO:0000256" key="7">
    <source>
        <dbReference type="ARBA" id="ARBA00023136"/>
    </source>
</evidence>
<dbReference type="EMBL" id="LUTY01000064">
    <property type="protein sequence ID" value="OAD23986.1"/>
    <property type="molecule type" value="Genomic_DNA"/>
</dbReference>
<dbReference type="PANTHER" id="PTHR43520:SF8">
    <property type="entry name" value="P-TYPE CU(+) TRANSPORTER"/>
    <property type="match status" value="1"/>
</dbReference>
<keyword evidence="3" id="KW-0812">Transmembrane</keyword>
<dbReference type="SUPFAM" id="SSF56784">
    <property type="entry name" value="HAD-like"/>
    <property type="match status" value="1"/>
</dbReference>
<dbReference type="Pfam" id="PF00122">
    <property type="entry name" value="E1-E2_ATPase"/>
    <property type="match status" value="1"/>
</dbReference>
<dbReference type="Gene3D" id="2.70.150.10">
    <property type="entry name" value="Calcium-transporting ATPase, cytoplasmic transduction domain A"/>
    <property type="match status" value="1"/>
</dbReference>
<dbReference type="InterPro" id="IPR008250">
    <property type="entry name" value="ATPase_P-typ_transduc_dom_A_sf"/>
</dbReference>
<keyword evidence="7" id="KW-0472">Membrane</keyword>
<dbReference type="Gene3D" id="3.40.1110.10">
    <property type="entry name" value="Calcium-transporting ATPase, cytoplasmic domain N"/>
    <property type="match status" value="1"/>
</dbReference>
<evidence type="ECO:0000256" key="1">
    <source>
        <dbReference type="ARBA" id="ARBA00004127"/>
    </source>
</evidence>
<dbReference type="SUPFAM" id="SSF81653">
    <property type="entry name" value="Calcium ATPase, transduction domain A"/>
    <property type="match status" value="1"/>
</dbReference>
<dbReference type="SFLD" id="SFLDG00002">
    <property type="entry name" value="C1.7:_P-type_atpase_like"/>
    <property type="match status" value="1"/>
</dbReference>
<dbReference type="InterPro" id="IPR036412">
    <property type="entry name" value="HAD-like_sf"/>
</dbReference>
<evidence type="ECO:0000256" key="5">
    <source>
        <dbReference type="ARBA" id="ARBA00022967"/>
    </source>
</evidence>
<dbReference type="InterPro" id="IPR023299">
    <property type="entry name" value="ATPase_P-typ_cyto_dom_N"/>
</dbReference>
<proteinExistence type="inferred from homology"/>
<dbReference type="GO" id="GO:0005507">
    <property type="term" value="F:copper ion binding"/>
    <property type="evidence" value="ECO:0007669"/>
    <property type="project" value="TreeGrafter"/>
</dbReference>
<dbReference type="NCBIfam" id="TIGR01494">
    <property type="entry name" value="ATPase_P-type"/>
    <property type="match status" value="1"/>
</dbReference>
<dbReference type="PANTHER" id="PTHR43520">
    <property type="entry name" value="ATP7, ISOFORM B"/>
    <property type="match status" value="1"/>
</dbReference>
<keyword evidence="6" id="KW-1133">Transmembrane helix</keyword>
<dbReference type="GO" id="GO:0005524">
    <property type="term" value="F:ATP binding"/>
    <property type="evidence" value="ECO:0007669"/>
    <property type="project" value="InterPro"/>
</dbReference>
<dbReference type="SFLD" id="SFLDF00027">
    <property type="entry name" value="p-type_atpase"/>
    <property type="match status" value="1"/>
</dbReference>
<evidence type="ECO:0000313" key="10">
    <source>
        <dbReference type="Proteomes" id="UP000076962"/>
    </source>
</evidence>
<dbReference type="GO" id="GO:0016887">
    <property type="term" value="F:ATP hydrolysis activity"/>
    <property type="evidence" value="ECO:0007669"/>
    <property type="project" value="InterPro"/>
</dbReference>
<evidence type="ECO:0000259" key="8">
    <source>
        <dbReference type="Pfam" id="PF00122"/>
    </source>
</evidence>
<keyword evidence="5" id="KW-1278">Translocase</keyword>
<evidence type="ECO:0000256" key="4">
    <source>
        <dbReference type="ARBA" id="ARBA00022723"/>
    </source>
</evidence>
<name>A0A176S7V4_9GAMM</name>
<reference evidence="9 10" key="1">
    <citation type="submission" date="2016-05" db="EMBL/GenBank/DDBJ databases">
        <title>Single-cell genome of chain-forming Candidatus Thiomargarita nelsonii and comparison to other large sulfur-oxidizing bacteria.</title>
        <authorList>
            <person name="Winkel M."/>
            <person name="Salman V."/>
            <person name="Woyke T."/>
            <person name="Schulz-Vogt H."/>
            <person name="Richter M."/>
            <person name="Flood B."/>
            <person name="Bailey J."/>
            <person name="Amann R."/>
            <person name="Mussmann M."/>
        </authorList>
    </citation>
    <scope>NUCLEOTIDE SEQUENCE [LARGE SCALE GENOMIC DNA]</scope>
    <source>
        <strain evidence="9 10">THI036</strain>
    </source>
</reference>
<dbReference type="Proteomes" id="UP000076962">
    <property type="component" value="Unassembled WGS sequence"/>
</dbReference>
<comment type="subcellular location">
    <subcellularLocation>
        <location evidence="1">Endomembrane system</location>
        <topology evidence="1">Multi-pass membrane protein</topology>
    </subcellularLocation>
</comment>
<dbReference type="InterPro" id="IPR059000">
    <property type="entry name" value="ATPase_P-type_domA"/>
</dbReference>
<organism evidence="9 10">
    <name type="scientific">Candidatus Thiomargarita nelsonii</name>
    <dbReference type="NCBI Taxonomy" id="1003181"/>
    <lineage>
        <taxon>Bacteria</taxon>
        <taxon>Pseudomonadati</taxon>
        <taxon>Pseudomonadota</taxon>
        <taxon>Gammaproteobacteria</taxon>
        <taxon>Thiotrichales</taxon>
        <taxon>Thiotrichaceae</taxon>
        <taxon>Thiomargarita</taxon>
    </lineage>
</organism>
<dbReference type="GO" id="GO:0055070">
    <property type="term" value="P:copper ion homeostasis"/>
    <property type="evidence" value="ECO:0007669"/>
    <property type="project" value="TreeGrafter"/>
</dbReference>
<dbReference type="GO" id="GO:0012505">
    <property type="term" value="C:endomembrane system"/>
    <property type="evidence" value="ECO:0007669"/>
    <property type="project" value="UniProtKB-SubCell"/>
</dbReference>
<dbReference type="Pfam" id="PF00702">
    <property type="entry name" value="Hydrolase"/>
    <property type="match status" value="1"/>
</dbReference>
<dbReference type="InterPro" id="IPR023214">
    <property type="entry name" value="HAD_sf"/>
</dbReference>
<protein>
    <submittedName>
        <fullName evidence="9">Heavy metal translocating P-type ATPase</fullName>
    </submittedName>
</protein>